<feature type="region of interest" description="Disordered" evidence="1">
    <location>
        <begin position="49"/>
        <end position="98"/>
    </location>
</feature>
<accession>A0A382M302</accession>
<reference evidence="3" key="1">
    <citation type="submission" date="2018-05" db="EMBL/GenBank/DDBJ databases">
        <authorList>
            <person name="Lanie J.A."/>
            <person name="Ng W.-L."/>
            <person name="Kazmierczak K.M."/>
            <person name="Andrzejewski T.M."/>
            <person name="Davidsen T.M."/>
            <person name="Wayne K.J."/>
            <person name="Tettelin H."/>
            <person name="Glass J.I."/>
            <person name="Rusch D."/>
            <person name="Podicherti R."/>
            <person name="Tsui H.-C.T."/>
            <person name="Winkler M.E."/>
        </authorList>
    </citation>
    <scope>NUCLEOTIDE SEQUENCE</scope>
</reference>
<organism evidence="3">
    <name type="scientific">marine metagenome</name>
    <dbReference type="NCBI Taxonomy" id="408172"/>
    <lineage>
        <taxon>unclassified sequences</taxon>
        <taxon>metagenomes</taxon>
        <taxon>ecological metagenomes</taxon>
    </lineage>
</organism>
<keyword evidence="2" id="KW-0812">Transmembrane</keyword>
<evidence type="ECO:0000256" key="1">
    <source>
        <dbReference type="SAM" id="MobiDB-lite"/>
    </source>
</evidence>
<protein>
    <submittedName>
        <fullName evidence="3">Uncharacterized protein</fullName>
    </submittedName>
</protein>
<feature type="compositionally biased region" description="Basic and acidic residues" evidence="1">
    <location>
        <begin position="58"/>
        <end position="85"/>
    </location>
</feature>
<dbReference type="EMBL" id="UINC01090847">
    <property type="protein sequence ID" value="SVC43140.1"/>
    <property type="molecule type" value="Genomic_DNA"/>
</dbReference>
<sequence>VSEAAAKWLAAVVLVAAVAVFAIFVGGGEGNGTNADSVAKVWSGEVGDPPAAALNHPDMTDKGDWPNRRHWPDSRHWSGKPDRAGRPGRSGGPGWGLYRERPMMPDGKGWVMPPGFDDDGEGWMGRWGGEMGLGRTGFWFGEGMFGPSVMPGGKGWVMPPGFDDDGEGWM</sequence>
<keyword evidence="2" id="KW-0472">Membrane</keyword>
<feature type="non-terminal residue" evidence="3">
    <location>
        <position position="170"/>
    </location>
</feature>
<name>A0A382M302_9ZZZZ</name>
<feature type="transmembrane region" description="Helical" evidence="2">
    <location>
        <begin position="6"/>
        <end position="25"/>
    </location>
</feature>
<proteinExistence type="predicted"/>
<evidence type="ECO:0000313" key="3">
    <source>
        <dbReference type="EMBL" id="SVC43140.1"/>
    </source>
</evidence>
<dbReference type="AlphaFoldDB" id="A0A382M302"/>
<feature type="non-terminal residue" evidence="3">
    <location>
        <position position="1"/>
    </location>
</feature>
<keyword evidence="2" id="KW-1133">Transmembrane helix</keyword>
<gene>
    <name evidence="3" type="ORF">METZ01_LOCUS295994</name>
</gene>
<evidence type="ECO:0000256" key="2">
    <source>
        <dbReference type="SAM" id="Phobius"/>
    </source>
</evidence>